<evidence type="ECO:0000313" key="2">
    <source>
        <dbReference type="EMBL" id="GBM69578.1"/>
    </source>
</evidence>
<dbReference type="Proteomes" id="UP000499080">
    <property type="component" value="Unassembled WGS sequence"/>
</dbReference>
<feature type="compositionally biased region" description="Basic and acidic residues" evidence="1">
    <location>
        <begin position="34"/>
        <end position="45"/>
    </location>
</feature>
<name>A0A4Y2HWB0_ARAVE</name>
<evidence type="ECO:0000313" key="3">
    <source>
        <dbReference type="Proteomes" id="UP000499080"/>
    </source>
</evidence>
<dbReference type="EMBL" id="BGPR01002202">
    <property type="protein sequence ID" value="GBM69578.1"/>
    <property type="molecule type" value="Genomic_DNA"/>
</dbReference>
<proteinExistence type="predicted"/>
<keyword evidence="3" id="KW-1185">Reference proteome</keyword>
<feature type="region of interest" description="Disordered" evidence="1">
    <location>
        <begin position="1"/>
        <end position="45"/>
    </location>
</feature>
<protein>
    <submittedName>
        <fullName evidence="2">Uncharacterized protein</fullName>
    </submittedName>
</protein>
<comment type="caution">
    <text evidence="2">The sequence shown here is derived from an EMBL/GenBank/DDBJ whole genome shotgun (WGS) entry which is preliminary data.</text>
</comment>
<dbReference type="AlphaFoldDB" id="A0A4Y2HWB0"/>
<feature type="compositionally biased region" description="Polar residues" evidence="1">
    <location>
        <begin position="7"/>
        <end position="19"/>
    </location>
</feature>
<accession>A0A4Y2HWB0</accession>
<sequence length="147" mass="16730">MIRNDGIQMNSKSKTSCADSNLRPRCEASGTSKDLPRLRPRDENPPKLQWCSARVQYAYMRPDQCGYFCTTLGGKRLAHHIRFSVHQPRIQGGSSAESGFEPGPSIKLDIHDEIPPRNSVASSQTRSQRIHLKRWIIKLKCDRGKRE</sequence>
<evidence type="ECO:0000256" key="1">
    <source>
        <dbReference type="SAM" id="MobiDB-lite"/>
    </source>
</evidence>
<reference evidence="2 3" key="1">
    <citation type="journal article" date="2019" name="Sci. Rep.">
        <title>Orb-weaving spider Araneus ventricosus genome elucidates the spidroin gene catalogue.</title>
        <authorList>
            <person name="Kono N."/>
            <person name="Nakamura H."/>
            <person name="Ohtoshi R."/>
            <person name="Moran D.A.P."/>
            <person name="Shinohara A."/>
            <person name="Yoshida Y."/>
            <person name="Fujiwara M."/>
            <person name="Mori M."/>
            <person name="Tomita M."/>
            <person name="Arakawa K."/>
        </authorList>
    </citation>
    <scope>NUCLEOTIDE SEQUENCE [LARGE SCALE GENOMIC DNA]</scope>
</reference>
<organism evidence="2 3">
    <name type="scientific">Araneus ventricosus</name>
    <name type="common">Orbweaver spider</name>
    <name type="synonym">Epeira ventricosa</name>
    <dbReference type="NCBI Taxonomy" id="182803"/>
    <lineage>
        <taxon>Eukaryota</taxon>
        <taxon>Metazoa</taxon>
        <taxon>Ecdysozoa</taxon>
        <taxon>Arthropoda</taxon>
        <taxon>Chelicerata</taxon>
        <taxon>Arachnida</taxon>
        <taxon>Araneae</taxon>
        <taxon>Araneomorphae</taxon>
        <taxon>Entelegynae</taxon>
        <taxon>Araneoidea</taxon>
        <taxon>Araneidae</taxon>
        <taxon>Araneus</taxon>
    </lineage>
</organism>
<gene>
    <name evidence="2" type="ORF">AVEN_261644_1</name>
</gene>